<protein>
    <submittedName>
        <fullName evidence="1">Uncharacterized protein</fullName>
    </submittedName>
</protein>
<dbReference type="EMBL" id="ML210188">
    <property type="protein sequence ID" value="TFK25279.1"/>
    <property type="molecule type" value="Genomic_DNA"/>
</dbReference>
<name>A0A5C3KX97_COPMA</name>
<sequence>MFHAIFNWFHDEESNFELKLAQSESLIAALQEVHALCYGMPDSKLREQLDATESLRRHAGLRPKQEGIRLGDSLHNLGVHLSKTHNAHSLACSLIREAFRIYHQLSSSGGDNEANLMTRQWTALRSLSIFLSKAGKDEDAIEVRQRYITTIRPLVESNPGKHTPELAESLHFVG</sequence>
<dbReference type="AlphaFoldDB" id="A0A5C3KX97"/>
<keyword evidence="2" id="KW-1185">Reference proteome</keyword>
<accession>A0A5C3KX97</accession>
<proteinExistence type="predicted"/>
<dbReference type="Proteomes" id="UP000307440">
    <property type="component" value="Unassembled WGS sequence"/>
</dbReference>
<gene>
    <name evidence="1" type="ORF">FA15DRAFT_668649</name>
</gene>
<organism evidence="1 2">
    <name type="scientific">Coprinopsis marcescibilis</name>
    <name type="common">Agaric fungus</name>
    <name type="synonym">Psathyrella marcescibilis</name>
    <dbReference type="NCBI Taxonomy" id="230819"/>
    <lineage>
        <taxon>Eukaryota</taxon>
        <taxon>Fungi</taxon>
        <taxon>Dikarya</taxon>
        <taxon>Basidiomycota</taxon>
        <taxon>Agaricomycotina</taxon>
        <taxon>Agaricomycetes</taxon>
        <taxon>Agaricomycetidae</taxon>
        <taxon>Agaricales</taxon>
        <taxon>Agaricineae</taxon>
        <taxon>Psathyrellaceae</taxon>
        <taxon>Coprinopsis</taxon>
    </lineage>
</organism>
<reference evidence="1 2" key="1">
    <citation type="journal article" date="2019" name="Nat. Ecol. Evol.">
        <title>Megaphylogeny resolves global patterns of mushroom evolution.</title>
        <authorList>
            <person name="Varga T."/>
            <person name="Krizsan K."/>
            <person name="Foldi C."/>
            <person name="Dima B."/>
            <person name="Sanchez-Garcia M."/>
            <person name="Sanchez-Ramirez S."/>
            <person name="Szollosi G.J."/>
            <person name="Szarkandi J.G."/>
            <person name="Papp V."/>
            <person name="Albert L."/>
            <person name="Andreopoulos W."/>
            <person name="Angelini C."/>
            <person name="Antonin V."/>
            <person name="Barry K.W."/>
            <person name="Bougher N.L."/>
            <person name="Buchanan P."/>
            <person name="Buyck B."/>
            <person name="Bense V."/>
            <person name="Catcheside P."/>
            <person name="Chovatia M."/>
            <person name="Cooper J."/>
            <person name="Damon W."/>
            <person name="Desjardin D."/>
            <person name="Finy P."/>
            <person name="Geml J."/>
            <person name="Haridas S."/>
            <person name="Hughes K."/>
            <person name="Justo A."/>
            <person name="Karasinski D."/>
            <person name="Kautmanova I."/>
            <person name="Kiss B."/>
            <person name="Kocsube S."/>
            <person name="Kotiranta H."/>
            <person name="LaButti K.M."/>
            <person name="Lechner B.E."/>
            <person name="Liimatainen K."/>
            <person name="Lipzen A."/>
            <person name="Lukacs Z."/>
            <person name="Mihaltcheva S."/>
            <person name="Morgado L.N."/>
            <person name="Niskanen T."/>
            <person name="Noordeloos M.E."/>
            <person name="Ohm R.A."/>
            <person name="Ortiz-Santana B."/>
            <person name="Ovrebo C."/>
            <person name="Racz N."/>
            <person name="Riley R."/>
            <person name="Savchenko A."/>
            <person name="Shiryaev A."/>
            <person name="Soop K."/>
            <person name="Spirin V."/>
            <person name="Szebenyi C."/>
            <person name="Tomsovsky M."/>
            <person name="Tulloss R.E."/>
            <person name="Uehling J."/>
            <person name="Grigoriev I.V."/>
            <person name="Vagvolgyi C."/>
            <person name="Papp T."/>
            <person name="Martin F.M."/>
            <person name="Miettinen O."/>
            <person name="Hibbett D.S."/>
            <person name="Nagy L.G."/>
        </authorList>
    </citation>
    <scope>NUCLEOTIDE SEQUENCE [LARGE SCALE GENOMIC DNA]</scope>
    <source>
        <strain evidence="1 2">CBS 121175</strain>
    </source>
</reference>
<evidence type="ECO:0000313" key="2">
    <source>
        <dbReference type="Proteomes" id="UP000307440"/>
    </source>
</evidence>
<evidence type="ECO:0000313" key="1">
    <source>
        <dbReference type="EMBL" id="TFK25279.1"/>
    </source>
</evidence>